<gene>
    <name evidence="2" type="ORF">NSCI0253_LOCUS6377</name>
</gene>
<protein>
    <submittedName>
        <fullName evidence="2">Uncharacterized protein</fullName>
    </submittedName>
</protein>
<proteinExistence type="predicted"/>
<organism evidence="2">
    <name type="scientific">Noctiluca scintillans</name>
    <name type="common">Sea sparkle</name>
    <name type="synonym">Red tide dinoflagellate</name>
    <dbReference type="NCBI Taxonomy" id="2966"/>
    <lineage>
        <taxon>Eukaryota</taxon>
        <taxon>Sar</taxon>
        <taxon>Alveolata</taxon>
        <taxon>Dinophyceae</taxon>
        <taxon>Noctilucales</taxon>
        <taxon>Noctilucaceae</taxon>
        <taxon>Noctiluca</taxon>
    </lineage>
</organism>
<reference evidence="2" key="1">
    <citation type="submission" date="2021-01" db="EMBL/GenBank/DDBJ databases">
        <authorList>
            <person name="Corre E."/>
            <person name="Pelletier E."/>
            <person name="Niang G."/>
            <person name="Scheremetjew M."/>
            <person name="Finn R."/>
            <person name="Kale V."/>
            <person name="Holt S."/>
            <person name="Cochrane G."/>
            <person name="Meng A."/>
            <person name="Brown T."/>
            <person name="Cohen L."/>
        </authorList>
    </citation>
    <scope>NUCLEOTIDE SEQUENCE</scope>
</reference>
<dbReference type="AlphaFoldDB" id="A0A7S0ZTZ2"/>
<feature type="compositionally biased region" description="Basic and acidic residues" evidence="1">
    <location>
        <begin position="164"/>
        <end position="183"/>
    </location>
</feature>
<accession>A0A7S0ZTZ2</accession>
<evidence type="ECO:0000256" key="1">
    <source>
        <dbReference type="SAM" id="MobiDB-lite"/>
    </source>
</evidence>
<evidence type="ECO:0000313" key="2">
    <source>
        <dbReference type="EMBL" id="CAD8832030.1"/>
    </source>
</evidence>
<feature type="region of interest" description="Disordered" evidence="1">
    <location>
        <begin position="373"/>
        <end position="446"/>
    </location>
</feature>
<sequence length="446" mass="48637">MAGFSVPSPYLLQEFNIASDGEGERLERPGEAHFQHLVAEASEGDVYAGPGANFNTGFEPNSKKYDITLLLRCREAMPATTQPTEVSHLKFLIVPGHGAEEPATERDRGHEEKDRRRDRDRKARRKEEKEKHANNGGSSSRGARDVADIGSSETLPGHRGTSWRGDDERDRRRRRGKEEKAGGADENSGGGSNPGGRQVADMGSTEIISGFQRGTCWRNIGKDRLDVIVREHFSLSSAEILRVPPGHYVHQAGPAEVFVSGQAKGLQRMPILPRGWVTVDATSVGGPRYLEVVRSARWRVVFSSGSTKGDVVVRSGASLESREVAVLFFGTVVEQTGPHEVFEDGIERMPIVFQSREPSSPSEERGWVTRDATAKGGPRFFAPCGDTEPMRPPTQTPSSLASDFPVEPREPFLNSHRSAVAASSGGGDARGAPYEQSSRAPGSRNW</sequence>
<feature type="region of interest" description="Disordered" evidence="1">
    <location>
        <begin position="95"/>
        <end position="201"/>
    </location>
</feature>
<feature type="compositionally biased region" description="Polar residues" evidence="1">
    <location>
        <begin position="435"/>
        <end position="446"/>
    </location>
</feature>
<name>A0A7S0ZTZ2_NOCSC</name>
<feature type="compositionally biased region" description="Basic and acidic residues" evidence="1">
    <location>
        <begin position="98"/>
        <end position="133"/>
    </location>
</feature>
<dbReference type="EMBL" id="HBFQ01009117">
    <property type="protein sequence ID" value="CAD8832030.1"/>
    <property type="molecule type" value="Transcribed_RNA"/>
</dbReference>